<dbReference type="GO" id="GO:0008270">
    <property type="term" value="F:zinc ion binding"/>
    <property type="evidence" value="ECO:0007669"/>
    <property type="project" value="InterPro"/>
</dbReference>
<keyword evidence="2" id="KW-0378">Hydrolase</keyword>
<dbReference type="Gene3D" id="1.10.30.50">
    <property type="match status" value="1"/>
</dbReference>
<dbReference type="Proteomes" id="UP000654482">
    <property type="component" value="Unassembled WGS sequence"/>
</dbReference>
<dbReference type="GO" id="GO:0003676">
    <property type="term" value="F:nucleic acid binding"/>
    <property type="evidence" value="ECO:0007669"/>
    <property type="project" value="InterPro"/>
</dbReference>
<keyword evidence="2" id="KW-0540">Nuclease</keyword>
<dbReference type="InterPro" id="IPR002711">
    <property type="entry name" value="HNH"/>
</dbReference>
<evidence type="ECO:0000313" key="2">
    <source>
        <dbReference type="EMBL" id="MBE9118633.1"/>
    </source>
</evidence>
<protein>
    <submittedName>
        <fullName evidence="2">HNH endonuclease</fullName>
    </submittedName>
</protein>
<name>A0A8J7IXC2_9CYAN</name>
<dbReference type="EMBL" id="JADEWZ010000054">
    <property type="protein sequence ID" value="MBE9118633.1"/>
    <property type="molecule type" value="Genomic_DNA"/>
</dbReference>
<sequence>MSDSPFQELVRKLFETTKRVDAALAELKGKAADIEAKYEPRTEFNRWRNSQSGKLWKQQKYQAQNGRCVICGESIQLKGSHIDHKRPLSQYPHLALDTRNLRITCPECNTSKGNRCDEE</sequence>
<proteinExistence type="predicted"/>
<dbReference type="Pfam" id="PF01844">
    <property type="entry name" value="HNH"/>
    <property type="match status" value="1"/>
</dbReference>
<dbReference type="CDD" id="cd00085">
    <property type="entry name" value="HNHc"/>
    <property type="match status" value="1"/>
</dbReference>
<feature type="domain" description="HNH nuclease" evidence="1">
    <location>
        <begin position="55"/>
        <end position="110"/>
    </location>
</feature>
<dbReference type="AlphaFoldDB" id="A0A8J7IXC2"/>
<comment type="caution">
    <text evidence="2">The sequence shown here is derived from an EMBL/GenBank/DDBJ whole genome shotgun (WGS) entry which is preliminary data.</text>
</comment>
<gene>
    <name evidence="2" type="ORF">IQ249_22340</name>
</gene>
<keyword evidence="2" id="KW-0255">Endonuclease</keyword>
<keyword evidence="3" id="KW-1185">Reference proteome</keyword>
<organism evidence="2 3">
    <name type="scientific">Lusitaniella coriacea LEGE 07157</name>
    <dbReference type="NCBI Taxonomy" id="945747"/>
    <lineage>
        <taxon>Bacteria</taxon>
        <taxon>Bacillati</taxon>
        <taxon>Cyanobacteriota</taxon>
        <taxon>Cyanophyceae</taxon>
        <taxon>Spirulinales</taxon>
        <taxon>Lusitaniellaceae</taxon>
        <taxon>Lusitaniella</taxon>
    </lineage>
</organism>
<accession>A0A8J7IXC2</accession>
<dbReference type="InterPro" id="IPR003615">
    <property type="entry name" value="HNH_nuc"/>
</dbReference>
<dbReference type="GO" id="GO:0004519">
    <property type="term" value="F:endonuclease activity"/>
    <property type="evidence" value="ECO:0007669"/>
    <property type="project" value="UniProtKB-KW"/>
</dbReference>
<evidence type="ECO:0000259" key="1">
    <source>
        <dbReference type="SMART" id="SM00507"/>
    </source>
</evidence>
<dbReference type="SMART" id="SM00507">
    <property type="entry name" value="HNHc"/>
    <property type="match status" value="1"/>
</dbReference>
<evidence type="ECO:0000313" key="3">
    <source>
        <dbReference type="Proteomes" id="UP000654482"/>
    </source>
</evidence>
<reference evidence="2" key="1">
    <citation type="submission" date="2020-10" db="EMBL/GenBank/DDBJ databases">
        <authorList>
            <person name="Castelo-Branco R."/>
            <person name="Eusebio N."/>
            <person name="Adriana R."/>
            <person name="Vieira A."/>
            <person name="Brugerolle De Fraissinette N."/>
            <person name="Rezende De Castro R."/>
            <person name="Schneider M.P."/>
            <person name="Vasconcelos V."/>
            <person name="Leao P.N."/>
        </authorList>
    </citation>
    <scope>NUCLEOTIDE SEQUENCE</scope>
    <source>
        <strain evidence="2">LEGE 07157</strain>
    </source>
</reference>
<dbReference type="RefSeq" id="WP_194031717.1">
    <property type="nucleotide sequence ID" value="NZ_JADEWZ010000054.1"/>
</dbReference>